<feature type="domain" description="SLH" evidence="1">
    <location>
        <begin position="90"/>
        <end position="152"/>
    </location>
</feature>
<dbReference type="InterPro" id="IPR001119">
    <property type="entry name" value="SLH_dom"/>
</dbReference>
<dbReference type="EMBL" id="CAADRN010000042">
    <property type="protein sequence ID" value="VFU11744.1"/>
    <property type="molecule type" value="Genomic_DNA"/>
</dbReference>
<dbReference type="AlphaFoldDB" id="A0A485LUQ8"/>
<accession>A0A485LUQ8</accession>
<dbReference type="Pfam" id="PF00395">
    <property type="entry name" value="SLH"/>
    <property type="match status" value="2"/>
</dbReference>
<feature type="domain" description="SLH" evidence="1">
    <location>
        <begin position="155"/>
        <end position="217"/>
    </location>
</feature>
<protein>
    <submittedName>
        <fullName evidence="2">Translocation protein TolB</fullName>
    </submittedName>
</protein>
<dbReference type="PROSITE" id="PS51272">
    <property type="entry name" value="SLH"/>
    <property type="match status" value="3"/>
</dbReference>
<name>A0A485LUQ8_9ZZZZ</name>
<organism evidence="2">
    <name type="scientific">anaerobic digester metagenome</name>
    <dbReference type="NCBI Taxonomy" id="1263854"/>
    <lineage>
        <taxon>unclassified sequences</taxon>
        <taxon>metagenomes</taxon>
        <taxon>ecological metagenomes</taxon>
    </lineage>
</organism>
<sequence length="220" mass="24749">MKRFLLLLLLLFFLLVAPHTGSAQTPFDDIQSNPAVADIEAVYEKGIMIGTAADKFSPDAFVDRAQLAVCLVRTFDLNYDYLKLKKAPVPSDFYDDVEDNLWYSKASIIVDRWNIFNIADRNFNPLQRVTRAEVASAIANSFAAKKLSVITTLMWPNYSDIADLTREQQSAISFVFNADIMRYPGNEFRPDEKITRAELATILNQTLKTIAVATPAQDAE</sequence>
<feature type="domain" description="SLH" evidence="1">
    <location>
        <begin position="22"/>
        <end position="85"/>
    </location>
</feature>
<evidence type="ECO:0000313" key="2">
    <source>
        <dbReference type="EMBL" id="VFU11744.1"/>
    </source>
</evidence>
<gene>
    <name evidence="2" type="ORF">SCFA_1360003</name>
</gene>
<proteinExistence type="predicted"/>
<evidence type="ECO:0000259" key="1">
    <source>
        <dbReference type="PROSITE" id="PS51272"/>
    </source>
</evidence>
<reference evidence="2" key="1">
    <citation type="submission" date="2019-03" db="EMBL/GenBank/DDBJ databases">
        <authorList>
            <person name="Hao L."/>
        </authorList>
    </citation>
    <scope>NUCLEOTIDE SEQUENCE</scope>
</reference>